<keyword evidence="2" id="KW-1185">Reference proteome</keyword>
<evidence type="ECO:0000313" key="2">
    <source>
        <dbReference type="Proteomes" id="UP001057402"/>
    </source>
</evidence>
<reference evidence="2" key="1">
    <citation type="journal article" date="2023" name="Front. Plant Sci.">
        <title>Chromosomal-level genome assembly of Melastoma candidum provides insights into trichome evolution.</title>
        <authorList>
            <person name="Zhong Y."/>
            <person name="Wu W."/>
            <person name="Sun C."/>
            <person name="Zou P."/>
            <person name="Liu Y."/>
            <person name="Dai S."/>
            <person name="Zhou R."/>
        </authorList>
    </citation>
    <scope>NUCLEOTIDE SEQUENCE [LARGE SCALE GENOMIC DNA]</scope>
</reference>
<comment type="caution">
    <text evidence="1">The sequence shown here is derived from an EMBL/GenBank/DDBJ whole genome shotgun (WGS) entry which is preliminary data.</text>
</comment>
<accession>A0ACB9QJ38</accession>
<organism evidence="1 2">
    <name type="scientific">Melastoma candidum</name>
    <dbReference type="NCBI Taxonomy" id="119954"/>
    <lineage>
        <taxon>Eukaryota</taxon>
        <taxon>Viridiplantae</taxon>
        <taxon>Streptophyta</taxon>
        <taxon>Embryophyta</taxon>
        <taxon>Tracheophyta</taxon>
        <taxon>Spermatophyta</taxon>
        <taxon>Magnoliopsida</taxon>
        <taxon>eudicotyledons</taxon>
        <taxon>Gunneridae</taxon>
        <taxon>Pentapetalae</taxon>
        <taxon>rosids</taxon>
        <taxon>malvids</taxon>
        <taxon>Myrtales</taxon>
        <taxon>Melastomataceae</taxon>
        <taxon>Melastomatoideae</taxon>
        <taxon>Melastomateae</taxon>
        <taxon>Melastoma</taxon>
    </lineage>
</organism>
<name>A0ACB9QJ38_9MYRT</name>
<dbReference type="Proteomes" id="UP001057402">
    <property type="component" value="Chromosome 6"/>
</dbReference>
<sequence>MSSPARKASLVVVAASIAAVEALKDQGFARWNYPIRRVSQHLQAQVGSYLARSARTEDASAATRACGWKEGAPRRLEENHRKVMEISCWGPDSIRF</sequence>
<proteinExistence type="predicted"/>
<gene>
    <name evidence="1" type="ORF">MLD38_022019</name>
</gene>
<evidence type="ECO:0000313" key="1">
    <source>
        <dbReference type="EMBL" id="KAI4366099.1"/>
    </source>
</evidence>
<dbReference type="EMBL" id="CM042885">
    <property type="protein sequence ID" value="KAI4366099.1"/>
    <property type="molecule type" value="Genomic_DNA"/>
</dbReference>
<protein>
    <submittedName>
        <fullName evidence="1">Uncharacterized protein</fullName>
    </submittedName>
</protein>